<protein>
    <submittedName>
        <fullName evidence="2">Cobyrinic acid a,c-diamide synthase</fullName>
    </submittedName>
</protein>
<dbReference type="RefSeq" id="WP_102652017.1">
    <property type="nucleotide sequence ID" value="NZ_PNRF01000008.1"/>
</dbReference>
<dbReference type="InterPro" id="IPR025669">
    <property type="entry name" value="AAA_dom"/>
</dbReference>
<dbReference type="Pfam" id="PF13614">
    <property type="entry name" value="AAA_31"/>
    <property type="match status" value="1"/>
</dbReference>
<dbReference type="PANTHER" id="PTHR13696:SF96">
    <property type="entry name" value="COBQ_COBB_MIND_PARA NUCLEOTIDE BINDING DOMAIN-CONTAINING PROTEIN"/>
    <property type="match status" value="1"/>
</dbReference>
<dbReference type="PANTHER" id="PTHR13696">
    <property type="entry name" value="P-LOOP CONTAINING NUCLEOSIDE TRIPHOSPHATE HYDROLASE"/>
    <property type="match status" value="1"/>
</dbReference>
<dbReference type="AlphaFoldDB" id="A0A2N7U9X4"/>
<dbReference type="InterPro" id="IPR050678">
    <property type="entry name" value="DNA_Partitioning_ATPase"/>
</dbReference>
<reference evidence="2 3" key="1">
    <citation type="submission" date="2018-01" db="EMBL/GenBank/DDBJ databases">
        <title>Halomonas endophytica sp. nov., isolated from storage liquid in the stems of Populus euphratica.</title>
        <authorList>
            <person name="Chen C."/>
        </authorList>
    </citation>
    <scope>NUCLEOTIDE SEQUENCE [LARGE SCALE GENOMIC DNA]</scope>
    <source>
        <strain evidence="2 3">MC28</strain>
    </source>
</reference>
<dbReference type="OrthoDB" id="9799330at2"/>
<comment type="caution">
    <text evidence="2">The sequence shown here is derived from an EMBL/GenBank/DDBJ whole genome shotgun (WGS) entry which is preliminary data.</text>
</comment>
<sequence length="290" mass="31833">MRIISVICSKGGVGKTTTTANLGGLLADAGYQVLMVDLDTQPSLSSYYRLRQTAPGGVYELIAQNDTRPERIISRTEIDGLDIVISNDQQGQLPQLLLNAPDGRFRLAHLLSAESLASYDCVLVDTQGARSVMLESAVLAADHTLSPIPPDMLSAREFARGTVGLLDDLKTMTRYTTLTVPRLSLMFNRVDETRDGKDIVNQLRELYVGDERIHVMDSQLRMLAAFRQASSLGEPIHRFEPVKPYAGRKTPAGADLIKAIAMELNPEWASAIDAMRSNRGNGEERGHVCH</sequence>
<evidence type="ECO:0000313" key="2">
    <source>
        <dbReference type="EMBL" id="PMR77222.1"/>
    </source>
</evidence>
<keyword evidence="3" id="KW-1185">Reference proteome</keyword>
<dbReference type="CDD" id="cd02042">
    <property type="entry name" value="ParAB_family"/>
    <property type="match status" value="1"/>
</dbReference>
<dbReference type="Gene3D" id="3.40.50.300">
    <property type="entry name" value="P-loop containing nucleotide triphosphate hydrolases"/>
    <property type="match status" value="1"/>
</dbReference>
<dbReference type="SUPFAM" id="SSF52540">
    <property type="entry name" value="P-loop containing nucleoside triphosphate hydrolases"/>
    <property type="match status" value="1"/>
</dbReference>
<evidence type="ECO:0000259" key="1">
    <source>
        <dbReference type="Pfam" id="PF13614"/>
    </source>
</evidence>
<evidence type="ECO:0000313" key="3">
    <source>
        <dbReference type="Proteomes" id="UP000235803"/>
    </source>
</evidence>
<dbReference type="Proteomes" id="UP000235803">
    <property type="component" value="Unassembled WGS sequence"/>
</dbReference>
<feature type="domain" description="AAA" evidence="1">
    <location>
        <begin position="1"/>
        <end position="155"/>
    </location>
</feature>
<organism evidence="2 3">
    <name type="scientific">Billgrantia endophytica</name>
    <dbReference type="NCBI Taxonomy" id="2033802"/>
    <lineage>
        <taxon>Bacteria</taxon>
        <taxon>Pseudomonadati</taxon>
        <taxon>Pseudomonadota</taxon>
        <taxon>Gammaproteobacteria</taxon>
        <taxon>Oceanospirillales</taxon>
        <taxon>Halomonadaceae</taxon>
        <taxon>Billgrantia</taxon>
    </lineage>
</organism>
<name>A0A2N7U9X4_9GAMM</name>
<accession>A0A2N7U9X4</accession>
<proteinExistence type="predicted"/>
<dbReference type="InterPro" id="IPR027417">
    <property type="entry name" value="P-loop_NTPase"/>
</dbReference>
<gene>
    <name evidence="2" type="ORF">C1H69_03415</name>
</gene>
<dbReference type="EMBL" id="PNRF01000008">
    <property type="protein sequence ID" value="PMR77222.1"/>
    <property type="molecule type" value="Genomic_DNA"/>
</dbReference>